<feature type="transmembrane region" description="Helical" evidence="1">
    <location>
        <begin position="329"/>
        <end position="348"/>
    </location>
</feature>
<dbReference type="Proteomes" id="UP000002016">
    <property type="component" value="Chromosome"/>
</dbReference>
<accession>A8F5P1</accession>
<dbReference type="PANTHER" id="PTHR32063">
    <property type="match status" value="1"/>
</dbReference>
<protein>
    <submittedName>
        <fullName evidence="2">Acriflavin resistance protein</fullName>
    </submittedName>
</protein>
<reference evidence="2 3" key="1">
    <citation type="submission" date="2007-08" db="EMBL/GenBank/DDBJ databases">
        <title>Complete sequence of Thermotoga lettingae TMO.</title>
        <authorList>
            <consortium name="US DOE Joint Genome Institute"/>
            <person name="Copeland A."/>
            <person name="Lucas S."/>
            <person name="Lapidus A."/>
            <person name="Barry K."/>
            <person name="Glavina del Rio T."/>
            <person name="Dalin E."/>
            <person name="Tice H."/>
            <person name="Pitluck S."/>
            <person name="Foster B."/>
            <person name="Bruce D."/>
            <person name="Schmutz J."/>
            <person name="Larimer F."/>
            <person name="Land M."/>
            <person name="Hauser L."/>
            <person name="Kyrpides N."/>
            <person name="Mikhailova N."/>
            <person name="Nelson K."/>
            <person name="Gogarten J.P."/>
            <person name="Noll K."/>
            <person name="Richardson P."/>
        </authorList>
    </citation>
    <scope>NUCLEOTIDE SEQUENCE [LARGE SCALE GENOMIC DNA]</scope>
    <source>
        <strain evidence="3">ATCC BAA-301 / DSM 14385 / NBRC 107922 / TMO</strain>
    </source>
</reference>
<keyword evidence="3" id="KW-1185">Reference proteome</keyword>
<sequence length="1005" mass="112298">MNIAGQSAKRPIAIFMLLFAIVVFGIIALQKLHLELLPQMEYPYAAVFATYMGASSEEVEQLVTNPLEEIIATVPGVKNFTSVSQSGLSLIIIEYNWGVDVLSASSRLERYLNISQLNLPEQVKPIVVEFDPSLLPVFVFSTSQDPAHFLDEIKRLPDVASVENLSKTEKFVSIRIDPEKARTFQVDLSLIEYFLSGNVVYPMGQVEDETGNVYSLVVDGRFSGLDELKDTIVGFRGLSYQSLMRGQLPKLLVPVKLKQIADVEIANEPKRGLVRVDGNEATVVSIRKRSGANTVNVVRQVKRLLDDLEVDYVPLIDQSFYTEKSVQNLVKNLILGLLGASIVVALFVRDFFSTTIVALSIPISLLIAVVLMYFFGINLDLITLGGLAMAVGMLVDNAIVVFENIYRHKSEGSTYDIAAIDGTKEVFGAIFASTATTVVVFAPLVFTESFASTLFKYFASTFALSLAASLVVAGILIPAGSRWIRARESKTFLNIRSKYQVILTKILERKALIIPIVFALIVLSVFYVFHRPKNFLPDFATNTLTITAKAENQSGYRKTYELTKQIEDFVLSRKNYYGIKTIYSEVGATSELSRIITESGENQATIYIWFDGTRSEYLRNKEMFLRDLKKTSFEGLGVKVVQDEYLNMIFGYPVTVELTGEDIDELMKVAFSLKEIFSEKDLGEVSIRGQANVESLLLKIDRSKAVFSGLLPAQIFMDLQYYTMGKNFNTLRTNEGILPVRLNISDIQQLHDIDEIQIKNLRDQNLPLRLLGELSKRTTYESISHKNGQRVVYVDIADTRYSISQLSSLVENVLKDLQLKDVHYSLGGQKSSLDIFLNEFKVIMLVAIILVYMLLSAQFESLLSPFVIFTTVPVSVIALALVMIVFDYDLNLSVMIGTLTLAGVVVNNAIVMVTFLHQKITTGNYKQIRCVIVESASLRLRPILMTTLTTVIALIPVAISNAEGSEFESPIAWTIIFGLLITTMFTLLVLPAIAEIFEKRRFRPH</sequence>
<dbReference type="PRINTS" id="PR00702">
    <property type="entry name" value="ACRIFLAVINRP"/>
</dbReference>
<dbReference type="Gene3D" id="3.30.2090.10">
    <property type="entry name" value="Multidrug efflux transporter AcrB TolC docking domain, DN and DC subdomains"/>
    <property type="match status" value="2"/>
</dbReference>
<organism evidence="2 3">
    <name type="scientific">Pseudothermotoga lettingae (strain ATCC BAA-301 / DSM 14385 / NBRC 107922 / TMO)</name>
    <name type="common">Thermotoga lettingae</name>
    <dbReference type="NCBI Taxonomy" id="416591"/>
    <lineage>
        <taxon>Bacteria</taxon>
        <taxon>Thermotogati</taxon>
        <taxon>Thermotogota</taxon>
        <taxon>Thermotogae</taxon>
        <taxon>Thermotogales</taxon>
        <taxon>Thermotogaceae</taxon>
        <taxon>Pseudothermotoga</taxon>
    </lineage>
</organism>
<keyword evidence="1" id="KW-1133">Transmembrane helix</keyword>
<proteinExistence type="predicted"/>
<evidence type="ECO:0000313" key="2">
    <source>
        <dbReference type="EMBL" id="ABV33475.1"/>
    </source>
</evidence>
<dbReference type="RefSeq" id="WP_012002956.1">
    <property type="nucleotide sequence ID" value="NC_009828.1"/>
</dbReference>
<gene>
    <name evidence="2" type="ordered locus">Tlet_0909</name>
</gene>
<evidence type="ECO:0000256" key="1">
    <source>
        <dbReference type="SAM" id="Phobius"/>
    </source>
</evidence>
<feature type="transmembrane region" description="Helical" evidence="1">
    <location>
        <begin position="892"/>
        <end position="917"/>
    </location>
</feature>
<dbReference type="KEGG" id="tle:Tlet_0909"/>
<dbReference type="Gene3D" id="3.30.70.1430">
    <property type="entry name" value="Multidrug efflux transporter AcrB pore domain"/>
    <property type="match status" value="2"/>
</dbReference>
<dbReference type="Gene3D" id="3.30.70.1440">
    <property type="entry name" value="Multidrug efflux transporter AcrB pore domain"/>
    <property type="match status" value="1"/>
</dbReference>
<dbReference type="InterPro" id="IPR027463">
    <property type="entry name" value="AcrB_DN_DC_subdom"/>
</dbReference>
<keyword evidence="1" id="KW-0472">Membrane</keyword>
<feature type="transmembrane region" description="Helical" evidence="1">
    <location>
        <begin position="835"/>
        <end position="855"/>
    </location>
</feature>
<keyword evidence="1" id="KW-0812">Transmembrane</keyword>
<dbReference type="Pfam" id="PF00873">
    <property type="entry name" value="ACR_tran"/>
    <property type="match status" value="1"/>
</dbReference>
<dbReference type="AlphaFoldDB" id="A8F5P1"/>
<reference evidence="2 3" key="2">
    <citation type="journal article" date="2009" name="Proc. Natl. Acad. Sci. U.S.A.">
        <title>On the chimeric nature, thermophilic origin, and phylogenetic placement of the Thermotogales.</title>
        <authorList>
            <person name="Zhaxybayeva O."/>
            <person name="Swithers K.S."/>
            <person name="Lapierre P."/>
            <person name="Fournier G.P."/>
            <person name="Bickhart D.M."/>
            <person name="DeBoy R.T."/>
            <person name="Nelson K.E."/>
            <person name="Nesbo C.L."/>
            <person name="Doolittle W.F."/>
            <person name="Gogarten J.P."/>
            <person name="Noll K.M."/>
        </authorList>
    </citation>
    <scope>NUCLEOTIDE SEQUENCE [LARGE SCALE GENOMIC DNA]</scope>
    <source>
        <strain evidence="3">ATCC BAA-301 / DSM 14385 / NBRC 107922 / TMO</strain>
    </source>
</reference>
<dbReference type="InterPro" id="IPR001036">
    <property type="entry name" value="Acrflvin-R"/>
</dbReference>
<feature type="transmembrane region" description="Helical" evidence="1">
    <location>
        <begin position="511"/>
        <end position="529"/>
    </location>
</feature>
<feature type="transmembrane region" description="Helical" evidence="1">
    <location>
        <begin position="862"/>
        <end position="886"/>
    </location>
</feature>
<dbReference type="eggNOG" id="COG0841">
    <property type="taxonomic scope" value="Bacteria"/>
</dbReference>
<dbReference type="GO" id="GO:0005886">
    <property type="term" value="C:plasma membrane"/>
    <property type="evidence" value="ECO:0007669"/>
    <property type="project" value="TreeGrafter"/>
</dbReference>
<dbReference type="Gene3D" id="1.20.1640.10">
    <property type="entry name" value="Multidrug efflux transporter AcrB transmembrane domain"/>
    <property type="match status" value="2"/>
</dbReference>
<dbReference type="PANTHER" id="PTHR32063:SF0">
    <property type="entry name" value="SWARMING MOTILITY PROTEIN SWRC"/>
    <property type="match status" value="1"/>
</dbReference>
<feature type="transmembrane region" description="Helical" evidence="1">
    <location>
        <begin position="426"/>
        <end position="446"/>
    </location>
</feature>
<dbReference type="HOGENOM" id="CLU_002755_1_2_0"/>
<dbReference type="STRING" id="416591.Tlet_0909"/>
<feature type="transmembrane region" description="Helical" evidence="1">
    <location>
        <begin position="971"/>
        <end position="994"/>
    </location>
</feature>
<evidence type="ECO:0000313" key="3">
    <source>
        <dbReference type="Proteomes" id="UP000002016"/>
    </source>
</evidence>
<dbReference type="GO" id="GO:0042910">
    <property type="term" value="F:xenobiotic transmembrane transporter activity"/>
    <property type="evidence" value="ECO:0007669"/>
    <property type="project" value="TreeGrafter"/>
</dbReference>
<dbReference type="SUPFAM" id="SSF82866">
    <property type="entry name" value="Multidrug efflux transporter AcrB transmembrane domain"/>
    <property type="match status" value="2"/>
</dbReference>
<dbReference type="OrthoDB" id="9757876at2"/>
<dbReference type="Gene3D" id="3.30.70.1320">
    <property type="entry name" value="Multidrug efflux transporter AcrB pore domain like"/>
    <property type="match status" value="1"/>
</dbReference>
<feature type="transmembrane region" description="Helical" evidence="1">
    <location>
        <begin position="381"/>
        <end position="406"/>
    </location>
</feature>
<feature type="transmembrane region" description="Helical" evidence="1">
    <location>
        <begin position="12"/>
        <end position="29"/>
    </location>
</feature>
<dbReference type="SUPFAM" id="SSF82693">
    <property type="entry name" value="Multidrug efflux transporter AcrB pore domain, PN1, PN2, PC1 and PC2 subdomains"/>
    <property type="match status" value="1"/>
</dbReference>
<feature type="transmembrane region" description="Helical" evidence="1">
    <location>
        <begin position="458"/>
        <end position="480"/>
    </location>
</feature>
<feature type="transmembrane region" description="Helical" evidence="1">
    <location>
        <begin position="355"/>
        <end position="375"/>
    </location>
</feature>
<dbReference type="EMBL" id="CP000812">
    <property type="protein sequence ID" value="ABV33475.1"/>
    <property type="molecule type" value="Genomic_DNA"/>
</dbReference>
<feature type="transmembrane region" description="Helical" evidence="1">
    <location>
        <begin position="938"/>
        <end position="959"/>
    </location>
</feature>
<name>A8F5P1_PSELT</name>